<evidence type="ECO:0000313" key="2">
    <source>
        <dbReference type="EMBL" id="CAK0813301.1"/>
    </source>
</evidence>
<feature type="compositionally biased region" description="Basic residues" evidence="1">
    <location>
        <begin position="59"/>
        <end position="77"/>
    </location>
</feature>
<dbReference type="EMBL" id="CAUYUJ010005347">
    <property type="protein sequence ID" value="CAK0813301.1"/>
    <property type="molecule type" value="Genomic_DNA"/>
</dbReference>
<evidence type="ECO:0000313" key="3">
    <source>
        <dbReference type="Proteomes" id="UP001189429"/>
    </source>
</evidence>
<gene>
    <name evidence="2" type="ORF">PCOR1329_LOCUS17292</name>
</gene>
<evidence type="ECO:0000256" key="1">
    <source>
        <dbReference type="SAM" id="MobiDB-lite"/>
    </source>
</evidence>
<feature type="region of interest" description="Disordered" evidence="1">
    <location>
        <begin position="227"/>
        <end position="272"/>
    </location>
</feature>
<name>A0ABN9RA80_9DINO</name>
<dbReference type="Proteomes" id="UP001189429">
    <property type="component" value="Unassembled WGS sequence"/>
</dbReference>
<organism evidence="2 3">
    <name type="scientific">Prorocentrum cordatum</name>
    <dbReference type="NCBI Taxonomy" id="2364126"/>
    <lineage>
        <taxon>Eukaryota</taxon>
        <taxon>Sar</taxon>
        <taxon>Alveolata</taxon>
        <taxon>Dinophyceae</taxon>
        <taxon>Prorocentrales</taxon>
        <taxon>Prorocentraceae</taxon>
        <taxon>Prorocentrum</taxon>
    </lineage>
</organism>
<keyword evidence="3" id="KW-1185">Reference proteome</keyword>
<accession>A0ABN9RA80</accession>
<feature type="region of interest" description="Disordered" evidence="1">
    <location>
        <begin position="94"/>
        <end position="116"/>
    </location>
</feature>
<feature type="region of interest" description="Disordered" evidence="1">
    <location>
        <begin position="43"/>
        <end position="77"/>
    </location>
</feature>
<protein>
    <submittedName>
        <fullName evidence="2">Uncharacterized protein</fullName>
    </submittedName>
</protein>
<sequence length="295" mass="30028">MAPLLPSPPGGGPAGTRLLTADALADEAALAGYPPRWHRLDKVRRRGGKDRGAAVPGGPRRRVGARVARGRRTARPRRRARLRAVPLEGLRARRGGAEAPRRALAPAEHGARGEEVARGLRRQRLCRSSPRLARGAGPARGLPAAGPPLPLHAGALLLRDGAPRGALVPGAAVPVRDALLRPAAAGIGSTLLRGELGLLAAEFETAEADKTNVWRWLTMDEAREAGTTGLPAACPGEGDDGAASPPEGARRSGGAPLPPPPQGASPAALAVAPPAAAARRRALGALGGCAGRLCG</sequence>
<proteinExistence type="predicted"/>
<comment type="caution">
    <text evidence="2">The sequence shown here is derived from an EMBL/GenBank/DDBJ whole genome shotgun (WGS) entry which is preliminary data.</text>
</comment>
<reference evidence="2" key="1">
    <citation type="submission" date="2023-10" db="EMBL/GenBank/DDBJ databases">
        <authorList>
            <person name="Chen Y."/>
            <person name="Shah S."/>
            <person name="Dougan E. K."/>
            <person name="Thang M."/>
            <person name="Chan C."/>
        </authorList>
    </citation>
    <scope>NUCLEOTIDE SEQUENCE [LARGE SCALE GENOMIC DNA]</scope>
</reference>